<evidence type="ECO:0000259" key="10">
    <source>
        <dbReference type="Pfam" id="PF02501"/>
    </source>
</evidence>
<gene>
    <name evidence="11" type="primary">gspI</name>
    <name evidence="11" type="ORF">HJ583_003550</name>
</gene>
<evidence type="ECO:0000256" key="2">
    <source>
        <dbReference type="ARBA" id="ARBA00008358"/>
    </source>
</evidence>
<comment type="subunit">
    <text evidence="9">Type II secretion is composed of four main components: the outer membrane complex, the inner membrane complex, the cytoplasmic secretion ATPase and the periplasm-spanning pseudopilus.</text>
</comment>
<evidence type="ECO:0000256" key="3">
    <source>
        <dbReference type="ARBA" id="ARBA00022475"/>
    </source>
</evidence>
<name>A0ABX2ICK2_9RHOO</name>
<dbReference type="PROSITE" id="PS00409">
    <property type="entry name" value="PROKAR_NTER_METHYL"/>
    <property type="match status" value="1"/>
</dbReference>
<comment type="function">
    <text evidence="9">Component of the type II secretion system required for the energy-dependent secretion of extracellular factors such as proteases and toxins from the periplasm.</text>
</comment>
<comment type="subcellular location">
    <subcellularLocation>
        <location evidence="1 9">Cell inner membrane</location>
        <topology evidence="1 9">Single-pass membrane protein</topology>
    </subcellularLocation>
</comment>
<evidence type="ECO:0000256" key="5">
    <source>
        <dbReference type="ARBA" id="ARBA00022519"/>
    </source>
</evidence>
<dbReference type="RefSeq" id="WP_170020545.1">
    <property type="nucleotide sequence ID" value="NZ_JABCSC020000001.1"/>
</dbReference>
<comment type="caution">
    <text evidence="11">The sequence shown here is derived from an EMBL/GenBank/DDBJ whole genome shotgun (WGS) entry which is preliminary data.</text>
</comment>
<feature type="transmembrane region" description="Helical" evidence="9">
    <location>
        <begin position="12"/>
        <end position="33"/>
    </location>
</feature>
<dbReference type="NCBIfam" id="TIGR01707">
    <property type="entry name" value="gspI"/>
    <property type="match status" value="1"/>
</dbReference>
<proteinExistence type="inferred from homology"/>
<dbReference type="SUPFAM" id="SSF54523">
    <property type="entry name" value="Pili subunits"/>
    <property type="match status" value="1"/>
</dbReference>
<evidence type="ECO:0000256" key="6">
    <source>
        <dbReference type="ARBA" id="ARBA00022692"/>
    </source>
</evidence>
<dbReference type="InterPro" id="IPR003413">
    <property type="entry name" value="T2SS_GspI_C"/>
</dbReference>
<organism evidence="11 12">
    <name type="scientific">Uliginosibacterium aquaticum</name>
    <dbReference type="NCBI Taxonomy" id="2731212"/>
    <lineage>
        <taxon>Bacteria</taxon>
        <taxon>Pseudomonadati</taxon>
        <taxon>Pseudomonadota</taxon>
        <taxon>Betaproteobacteria</taxon>
        <taxon>Rhodocyclales</taxon>
        <taxon>Zoogloeaceae</taxon>
        <taxon>Uliginosibacterium</taxon>
    </lineage>
</organism>
<evidence type="ECO:0000256" key="7">
    <source>
        <dbReference type="ARBA" id="ARBA00022989"/>
    </source>
</evidence>
<evidence type="ECO:0000256" key="1">
    <source>
        <dbReference type="ARBA" id="ARBA00004377"/>
    </source>
</evidence>
<dbReference type="Pfam" id="PF02501">
    <property type="entry name" value="T2SSI"/>
    <property type="match status" value="1"/>
</dbReference>
<keyword evidence="12" id="KW-1185">Reference proteome</keyword>
<comment type="PTM">
    <text evidence="9">Cleaved by prepilin peptidase.</text>
</comment>
<evidence type="ECO:0000313" key="12">
    <source>
        <dbReference type="Proteomes" id="UP000778523"/>
    </source>
</evidence>
<feature type="domain" description="Type II secretion system protein GspI C-terminal" evidence="10">
    <location>
        <begin position="46"/>
        <end position="124"/>
    </location>
</feature>
<keyword evidence="3" id="KW-1003">Cell membrane</keyword>
<dbReference type="InterPro" id="IPR012902">
    <property type="entry name" value="N_methyl_site"/>
</dbReference>
<dbReference type="Proteomes" id="UP000778523">
    <property type="component" value="Unassembled WGS sequence"/>
</dbReference>
<dbReference type="NCBIfam" id="TIGR02532">
    <property type="entry name" value="IV_pilin_GFxxxE"/>
    <property type="match status" value="1"/>
</dbReference>
<comment type="similarity">
    <text evidence="2 9">Belongs to the GSP I family.</text>
</comment>
<accession>A0ABX2ICK2</accession>
<dbReference type="Pfam" id="PF07963">
    <property type="entry name" value="N_methyl"/>
    <property type="match status" value="1"/>
</dbReference>
<dbReference type="PANTHER" id="PTHR38779:SF2">
    <property type="entry name" value="TYPE II SECRETION SYSTEM PROTEIN I-RELATED"/>
    <property type="match status" value="1"/>
</dbReference>
<evidence type="ECO:0000256" key="9">
    <source>
        <dbReference type="RuleBase" id="RU368030"/>
    </source>
</evidence>
<keyword evidence="5 9" id="KW-0997">Cell inner membrane</keyword>
<reference evidence="11 12" key="1">
    <citation type="submission" date="2020-06" db="EMBL/GenBank/DDBJ databases">
        <title>Draft genome of Uliginosibacterium sp. IMCC34675.</title>
        <authorList>
            <person name="Song J."/>
        </authorList>
    </citation>
    <scope>NUCLEOTIDE SEQUENCE [LARGE SCALE GENOMIC DNA]</scope>
    <source>
        <strain evidence="11 12">IMCC34675</strain>
    </source>
</reference>
<protein>
    <recommendedName>
        <fullName evidence="9">Type II secretion system protein I</fullName>
        <shortName evidence="9">T2SS minor pseudopilin I</shortName>
    </recommendedName>
</protein>
<keyword evidence="7 9" id="KW-1133">Transmembrane helix</keyword>
<dbReference type="EMBL" id="JABCSC020000001">
    <property type="protein sequence ID" value="NSL54093.1"/>
    <property type="molecule type" value="Genomic_DNA"/>
</dbReference>
<dbReference type="InterPro" id="IPR045584">
    <property type="entry name" value="Pilin-like"/>
</dbReference>
<dbReference type="InterPro" id="IPR010052">
    <property type="entry name" value="T2SS_protein-GspI"/>
</dbReference>
<evidence type="ECO:0000256" key="8">
    <source>
        <dbReference type="ARBA" id="ARBA00023136"/>
    </source>
</evidence>
<keyword evidence="8 9" id="KW-0472">Membrane</keyword>
<dbReference type="Gene3D" id="3.30.1300.30">
    <property type="entry name" value="GSPII I/J protein-like"/>
    <property type="match status" value="1"/>
</dbReference>
<keyword evidence="6 9" id="KW-0812">Transmembrane</keyword>
<keyword evidence="4 9" id="KW-0488">Methylation</keyword>
<dbReference type="PANTHER" id="PTHR38779">
    <property type="entry name" value="TYPE II SECRETION SYSTEM PROTEIN I-RELATED"/>
    <property type="match status" value="1"/>
</dbReference>
<evidence type="ECO:0000313" key="11">
    <source>
        <dbReference type="EMBL" id="NSL54093.1"/>
    </source>
</evidence>
<evidence type="ECO:0000256" key="4">
    <source>
        <dbReference type="ARBA" id="ARBA00022481"/>
    </source>
</evidence>
<sequence length="129" mass="14236">MRPETGLRPTGGFTLLEVVIALAIISIALAAAIRASSFGAERAWDLQQRTLAGWVASNVTNEVFATRSFPEMGAEEGKASQGRHEFIWRREIGPTPNLSFRRMEVKVFSVSKPEDVMARQISYVARVGN</sequence>